<name>A0A6L2ZQC4_9ENTR</name>
<evidence type="ECO:0000313" key="1">
    <source>
        <dbReference type="EMBL" id="GFN46441.1"/>
    </source>
</evidence>
<organism evidence="1 2">
    <name type="scientific">Candidatus Regiella insecticola</name>
    <dbReference type="NCBI Taxonomy" id="138073"/>
    <lineage>
        <taxon>Bacteria</taxon>
        <taxon>Pseudomonadati</taxon>
        <taxon>Pseudomonadota</taxon>
        <taxon>Gammaproteobacteria</taxon>
        <taxon>Enterobacterales</taxon>
        <taxon>Enterobacteriaceae</taxon>
        <taxon>aphid secondary symbionts</taxon>
        <taxon>Candidatus Regiella</taxon>
    </lineage>
</organism>
<dbReference type="RefSeq" id="WP_176488100.1">
    <property type="nucleotide sequence ID" value="NZ_BLXO01000004.1"/>
</dbReference>
<dbReference type="Gene3D" id="2.60.40.3310">
    <property type="match status" value="1"/>
</dbReference>
<reference evidence="1 2" key="1">
    <citation type="submission" date="2020-06" db="EMBL/GenBank/DDBJ databases">
        <title>The genome sequence of Candidatus Regiella insecticola strain Tut.</title>
        <authorList>
            <person name="Nikoh N."/>
            <person name="Tsuchida T."/>
            <person name="Koga R."/>
            <person name="Oshima K."/>
            <person name="Hattori M."/>
            <person name="Fukatsu T."/>
        </authorList>
    </citation>
    <scope>NUCLEOTIDE SEQUENCE [LARGE SCALE GENOMIC DNA]</scope>
    <source>
        <strain evidence="1 2">Tut</strain>
    </source>
</reference>
<dbReference type="AlphaFoldDB" id="A0A6L2ZQC4"/>
<dbReference type="EMBL" id="BLXO01000004">
    <property type="protein sequence ID" value="GFN46441.1"/>
    <property type="molecule type" value="Genomic_DNA"/>
</dbReference>
<accession>A0A6L2ZQC4</accession>
<dbReference type="InterPro" id="IPR008966">
    <property type="entry name" value="Adhesion_dom_sf"/>
</dbReference>
<proteinExistence type="predicted"/>
<protein>
    <submittedName>
        <fullName evidence="1">Uncharacterized protein</fullName>
    </submittedName>
</protein>
<comment type="caution">
    <text evidence="1">The sequence shown here is derived from an EMBL/GenBank/DDBJ whole genome shotgun (WGS) entry which is preliminary data.</text>
</comment>
<dbReference type="SUPFAM" id="SSF49401">
    <property type="entry name" value="Bacterial adhesins"/>
    <property type="match status" value="1"/>
</dbReference>
<sequence>MNQYRIWVGKRQSNRGRRSGLFFMPIGLLLIGGEAAEGSSFDINCSSNTPDFNLPLWTVPVSSQAPVGQVLAKITFKLNINYKCSALKPHVRLKIYGKSNIGYKEAGNNFLIFKSGIDGVDIKLITPFSNNTLSGETEHINLKQDKIDKSWEIDYILQLIKTAARVNAGESQSIPLS</sequence>
<dbReference type="Proteomes" id="UP000504714">
    <property type="component" value="Unassembled WGS sequence"/>
</dbReference>
<gene>
    <name evidence="1" type="ORF">RINTU1_20550</name>
</gene>
<evidence type="ECO:0000313" key="2">
    <source>
        <dbReference type="Proteomes" id="UP000504714"/>
    </source>
</evidence>